<name>A0A9P3PRC9_LYOSH</name>
<dbReference type="Pfam" id="PF02953">
    <property type="entry name" value="zf-Tim10_DDP"/>
    <property type="match status" value="1"/>
</dbReference>
<protein>
    <recommendedName>
        <fullName evidence="12">Mitochondrial import inner membrane translocase subunit</fullName>
    </recommendedName>
</protein>
<comment type="domain">
    <text evidence="12">The twin CX3C motif contains 4 conserved Cys residues that form 2 disulfide bonds in the mitochondrial intermembrane space.</text>
</comment>
<keyword evidence="11 12" id="KW-0143">Chaperone</keyword>
<dbReference type="InterPro" id="IPR004217">
    <property type="entry name" value="Tim10-like"/>
</dbReference>
<keyword evidence="7 12" id="KW-0653">Protein transport</keyword>
<gene>
    <name evidence="14" type="primary">TIM13</name>
    <name evidence="14" type="ORF">LshimejAT787_0804660</name>
</gene>
<comment type="subcellular location">
    <subcellularLocation>
        <location evidence="1 12">Mitochondrion inner membrane</location>
        <topology evidence="1 12">Peripheral membrane protein</topology>
        <orientation evidence="1 12">Intermembrane side</orientation>
    </subcellularLocation>
</comment>
<evidence type="ECO:0000256" key="9">
    <source>
        <dbReference type="ARBA" id="ARBA00023128"/>
    </source>
</evidence>
<proteinExistence type="inferred from homology"/>
<keyword evidence="9 12" id="KW-0496">Mitochondrion</keyword>
<evidence type="ECO:0000313" key="15">
    <source>
        <dbReference type="Proteomes" id="UP001063166"/>
    </source>
</evidence>
<comment type="caution">
    <text evidence="14">The sequence shown here is derived from an EMBL/GenBank/DDBJ whole genome shotgun (WGS) entry which is preliminary data.</text>
</comment>
<evidence type="ECO:0000256" key="11">
    <source>
        <dbReference type="ARBA" id="ARBA00023186"/>
    </source>
</evidence>
<evidence type="ECO:0000256" key="10">
    <source>
        <dbReference type="ARBA" id="ARBA00023157"/>
    </source>
</evidence>
<dbReference type="GO" id="GO:0045039">
    <property type="term" value="P:protein insertion into mitochondrial inner membrane"/>
    <property type="evidence" value="ECO:0007669"/>
    <property type="project" value="UniProtKB-ARBA"/>
</dbReference>
<dbReference type="GO" id="GO:0042719">
    <property type="term" value="C:mitochondrial intermembrane space chaperone complex"/>
    <property type="evidence" value="ECO:0007669"/>
    <property type="project" value="UniProtKB-ARBA"/>
</dbReference>
<keyword evidence="10 12" id="KW-1015">Disulfide bond</keyword>
<keyword evidence="5 12" id="KW-0999">Mitochondrion inner membrane</keyword>
<evidence type="ECO:0000256" key="4">
    <source>
        <dbReference type="ARBA" id="ARBA00022723"/>
    </source>
</evidence>
<dbReference type="SUPFAM" id="SSF144122">
    <property type="entry name" value="Tim10-like"/>
    <property type="match status" value="1"/>
</dbReference>
<evidence type="ECO:0000313" key="14">
    <source>
        <dbReference type="EMBL" id="GLB40595.1"/>
    </source>
</evidence>
<dbReference type="InterPro" id="IPR035427">
    <property type="entry name" value="Tim10-like_dom_sf"/>
</dbReference>
<dbReference type="GO" id="GO:0015031">
    <property type="term" value="P:protein transport"/>
    <property type="evidence" value="ECO:0007669"/>
    <property type="project" value="UniProtKB-KW"/>
</dbReference>
<evidence type="ECO:0000256" key="1">
    <source>
        <dbReference type="ARBA" id="ARBA00004137"/>
    </source>
</evidence>
<evidence type="ECO:0000256" key="7">
    <source>
        <dbReference type="ARBA" id="ARBA00022927"/>
    </source>
</evidence>
<keyword evidence="8 12" id="KW-0811">Translocation</keyword>
<accession>A0A9P3PRC9</accession>
<dbReference type="GO" id="GO:0005743">
    <property type="term" value="C:mitochondrial inner membrane"/>
    <property type="evidence" value="ECO:0007669"/>
    <property type="project" value="UniProtKB-SubCell"/>
</dbReference>
<comment type="function">
    <text evidence="12">Mitochondrial intermembrane chaperone that participates in the import and insertion of some multi-pass transmembrane proteins into the mitochondrial inner membrane. Also required for the transfer of beta-barrel precursors from the TOM complex to the sorting and assembly machinery (SAM complex) of the outer membrane. Acts as a chaperone-like protein that protects the hydrophobic precursors from aggregation and guide them through the mitochondrial intermembrane space.</text>
</comment>
<dbReference type="Proteomes" id="UP001063166">
    <property type="component" value="Unassembled WGS sequence"/>
</dbReference>
<sequence>MASFLSSSSPASSSADLNAKREAIMNGVRQEIALANAQELMNKANERCFAKCVTKPGDTLSNAEQTCLSRCLDRYLEAFNIVSRTYTQRLARERTSDIQ</sequence>
<evidence type="ECO:0000256" key="8">
    <source>
        <dbReference type="ARBA" id="ARBA00023010"/>
    </source>
</evidence>
<evidence type="ECO:0000256" key="12">
    <source>
        <dbReference type="RuleBase" id="RU367043"/>
    </source>
</evidence>
<feature type="domain" description="Tim10-like" evidence="13">
    <location>
        <begin position="28"/>
        <end position="88"/>
    </location>
</feature>
<keyword evidence="4" id="KW-0479">Metal-binding</keyword>
<evidence type="ECO:0000256" key="6">
    <source>
        <dbReference type="ARBA" id="ARBA00022833"/>
    </source>
</evidence>
<keyword evidence="15" id="KW-1185">Reference proteome</keyword>
<dbReference type="EMBL" id="BRPK01000008">
    <property type="protein sequence ID" value="GLB40595.1"/>
    <property type="molecule type" value="Genomic_DNA"/>
</dbReference>
<reference evidence="14" key="1">
    <citation type="submission" date="2022-07" db="EMBL/GenBank/DDBJ databases">
        <title>The genome of Lyophyllum shimeji provides insight into the initial evolution of ectomycorrhizal fungal genome.</title>
        <authorList>
            <person name="Kobayashi Y."/>
            <person name="Shibata T."/>
            <person name="Hirakawa H."/>
            <person name="Shigenobu S."/>
            <person name="Nishiyama T."/>
            <person name="Yamada A."/>
            <person name="Hasebe M."/>
            <person name="Kawaguchi M."/>
        </authorList>
    </citation>
    <scope>NUCLEOTIDE SEQUENCE</scope>
    <source>
        <strain evidence="14">AT787</strain>
    </source>
</reference>
<evidence type="ECO:0000256" key="5">
    <source>
        <dbReference type="ARBA" id="ARBA00022792"/>
    </source>
</evidence>
<keyword evidence="6" id="KW-0862">Zinc</keyword>
<organism evidence="14 15">
    <name type="scientific">Lyophyllum shimeji</name>
    <name type="common">Hon-shimeji</name>
    <name type="synonym">Tricholoma shimeji</name>
    <dbReference type="NCBI Taxonomy" id="47721"/>
    <lineage>
        <taxon>Eukaryota</taxon>
        <taxon>Fungi</taxon>
        <taxon>Dikarya</taxon>
        <taxon>Basidiomycota</taxon>
        <taxon>Agaricomycotina</taxon>
        <taxon>Agaricomycetes</taxon>
        <taxon>Agaricomycetidae</taxon>
        <taxon>Agaricales</taxon>
        <taxon>Tricholomatineae</taxon>
        <taxon>Lyophyllaceae</taxon>
        <taxon>Lyophyllum</taxon>
    </lineage>
</organism>
<dbReference type="Gene3D" id="1.10.287.810">
    <property type="entry name" value="Mitochondrial import inner membrane translocase subunit tim13 like domains"/>
    <property type="match status" value="1"/>
</dbReference>
<dbReference type="OrthoDB" id="7813104at2759"/>
<keyword evidence="5 12" id="KW-0472">Membrane</keyword>
<dbReference type="GO" id="GO:0046872">
    <property type="term" value="F:metal ion binding"/>
    <property type="evidence" value="ECO:0007669"/>
    <property type="project" value="UniProtKB-KW"/>
</dbReference>
<comment type="similarity">
    <text evidence="2 12">Belongs to the small Tim family.</text>
</comment>
<dbReference type="AlphaFoldDB" id="A0A9P3PRC9"/>
<evidence type="ECO:0000256" key="2">
    <source>
        <dbReference type="ARBA" id="ARBA00006720"/>
    </source>
</evidence>
<evidence type="ECO:0000259" key="13">
    <source>
        <dbReference type="Pfam" id="PF02953"/>
    </source>
</evidence>
<dbReference type="FunFam" id="1.10.287.810:FF:000001">
    <property type="entry name" value="mitochondrial import inner membrane translocase subunit TIM13"/>
    <property type="match status" value="1"/>
</dbReference>
<comment type="subunit">
    <text evidence="12">Heterohexamer.</text>
</comment>
<keyword evidence="3 12" id="KW-0813">Transport</keyword>
<evidence type="ECO:0000256" key="3">
    <source>
        <dbReference type="ARBA" id="ARBA00022448"/>
    </source>
</evidence>